<proteinExistence type="predicted"/>
<evidence type="ECO:0000313" key="1">
    <source>
        <dbReference type="EnsemblPlants" id="PGSC0003DMT400053351"/>
    </source>
</evidence>
<reference evidence="2" key="1">
    <citation type="journal article" date="2011" name="Nature">
        <title>Genome sequence and analysis of the tuber crop potato.</title>
        <authorList>
            <consortium name="The Potato Genome Sequencing Consortium"/>
        </authorList>
    </citation>
    <scope>NUCLEOTIDE SEQUENCE [LARGE SCALE GENOMIC DNA]</scope>
    <source>
        <strain evidence="2">cv. DM1-3 516 R44</strain>
    </source>
</reference>
<accession>M1BUU5</accession>
<evidence type="ECO:0000313" key="2">
    <source>
        <dbReference type="Proteomes" id="UP000011115"/>
    </source>
</evidence>
<dbReference type="HOGENOM" id="CLU_2642901_0_0_1"/>
<dbReference type="Proteomes" id="UP000011115">
    <property type="component" value="Unassembled WGS sequence"/>
</dbReference>
<dbReference type="PANTHER" id="PTHR46238:SF8">
    <property type="entry name" value="ENDONUCLEASE_EXONUCLEASE_PHOSPHATASE DOMAIN-CONTAINING PROTEIN"/>
    <property type="match status" value="1"/>
</dbReference>
<dbReference type="EnsemblPlants" id="PGSC0003DMT400053351">
    <property type="protein sequence ID" value="PGSC0003DMT400053351"/>
    <property type="gene ID" value="PGSC0003DMG402020702"/>
</dbReference>
<dbReference type="PaxDb" id="4113-PGSC0003DMT400053351"/>
<name>M1BUU5_SOLTU</name>
<dbReference type="PANTHER" id="PTHR46238">
    <property type="entry name" value="REVERSE TRANSCRIPTASE DOMAIN-CONTAINING PROTEIN"/>
    <property type="match status" value="1"/>
</dbReference>
<dbReference type="AlphaFoldDB" id="M1BUU5"/>
<dbReference type="Gramene" id="PGSC0003DMT400053351">
    <property type="protein sequence ID" value="PGSC0003DMT400053351"/>
    <property type="gene ID" value="PGSC0003DMG402020702"/>
</dbReference>
<reference evidence="1" key="2">
    <citation type="submission" date="2015-06" db="UniProtKB">
        <authorList>
            <consortium name="EnsemblPlants"/>
        </authorList>
    </citation>
    <scope>IDENTIFICATION</scope>
    <source>
        <strain evidence="1">DM1-3 516 R44</strain>
    </source>
</reference>
<sequence length="77" mass="9002">MLVSQELSCFENKSCGNGDECVHTRIDKIRNEDIPNKMGVPLMVDKMREAILRWFEHVNRRNIDVPVRRCEKLSMVA</sequence>
<organism evidence="1 2">
    <name type="scientific">Solanum tuberosum</name>
    <name type="common">Potato</name>
    <dbReference type="NCBI Taxonomy" id="4113"/>
    <lineage>
        <taxon>Eukaryota</taxon>
        <taxon>Viridiplantae</taxon>
        <taxon>Streptophyta</taxon>
        <taxon>Embryophyta</taxon>
        <taxon>Tracheophyta</taxon>
        <taxon>Spermatophyta</taxon>
        <taxon>Magnoliopsida</taxon>
        <taxon>eudicotyledons</taxon>
        <taxon>Gunneridae</taxon>
        <taxon>Pentapetalae</taxon>
        <taxon>asterids</taxon>
        <taxon>lamiids</taxon>
        <taxon>Solanales</taxon>
        <taxon>Solanaceae</taxon>
        <taxon>Solanoideae</taxon>
        <taxon>Solaneae</taxon>
        <taxon>Solanum</taxon>
    </lineage>
</organism>
<dbReference type="InParanoid" id="M1BUU5"/>
<keyword evidence="2" id="KW-1185">Reference proteome</keyword>
<protein>
    <submittedName>
        <fullName evidence="1">Reverse transcriptase</fullName>
    </submittedName>
</protein>